<evidence type="ECO:0000313" key="4">
    <source>
        <dbReference type="Proteomes" id="UP000019373"/>
    </source>
</evidence>
<keyword evidence="4" id="KW-1185">Reference proteome</keyword>
<name>U1GUI8_ENDPU</name>
<evidence type="ECO:0000256" key="1">
    <source>
        <dbReference type="SAM" id="MobiDB-lite"/>
    </source>
</evidence>
<feature type="compositionally biased region" description="Basic and acidic residues" evidence="1">
    <location>
        <begin position="679"/>
        <end position="692"/>
    </location>
</feature>
<protein>
    <submittedName>
        <fullName evidence="3">Uncharacterized protein</fullName>
    </submittedName>
</protein>
<feature type="compositionally biased region" description="Polar residues" evidence="1">
    <location>
        <begin position="558"/>
        <end position="576"/>
    </location>
</feature>
<dbReference type="EMBL" id="KE720798">
    <property type="protein sequence ID" value="ERF75691.1"/>
    <property type="molecule type" value="Genomic_DNA"/>
</dbReference>
<keyword evidence="2" id="KW-0812">Transmembrane</keyword>
<reference evidence="4" key="1">
    <citation type="journal article" date="2014" name="BMC Genomics">
        <title>Genome characteristics reveal the impact of lichenization on lichen-forming fungus Endocarpon pusillum Hedwig (Verrucariales, Ascomycota).</title>
        <authorList>
            <person name="Wang Y.-Y."/>
            <person name="Liu B."/>
            <person name="Zhang X.-Y."/>
            <person name="Zhou Q.-M."/>
            <person name="Zhang T."/>
            <person name="Li H."/>
            <person name="Yu Y.-F."/>
            <person name="Zhang X.-L."/>
            <person name="Hao X.-Y."/>
            <person name="Wang M."/>
            <person name="Wang L."/>
            <person name="Wei J.-C."/>
        </authorList>
    </citation>
    <scope>NUCLEOTIDE SEQUENCE [LARGE SCALE GENOMIC DNA]</scope>
    <source>
        <strain evidence="4">Z07020 / HMAS-L-300199</strain>
    </source>
</reference>
<evidence type="ECO:0000313" key="3">
    <source>
        <dbReference type="EMBL" id="ERF75691.1"/>
    </source>
</evidence>
<dbReference type="GeneID" id="19236576"/>
<dbReference type="Proteomes" id="UP000019373">
    <property type="component" value="Unassembled WGS sequence"/>
</dbReference>
<evidence type="ECO:0000256" key="2">
    <source>
        <dbReference type="SAM" id="Phobius"/>
    </source>
</evidence>
<feature type="region of interest" description="Disordered" evidence="1">
    <location>
        <begin position="555"/>
        <end position="577"/>
    </location>
</feature>
<dbReference type="AlphaFoldDB" id="U1GUI8"/>
<feature type="transmembrane region" description="Helical" evidence="2">
    <location>
        <begin position="149"/>
        <end position="173"/>
    </location>
</feature>
<feature type="region of interest" description="Disordered" evidence="1">
    <location>
        <begin position="504"/>
        <end position="533"/>
    </location>
</feature>
<feature type="transmembrane region" description="Helical" evidence="2">
    <location>
        <begin position="193"/>
        <end position="226"/>
    </location>
</feature>
<feature type="region of interest" description="Disordered" evidence="1">
    <location>
        <begin position="659"/>
        <end position="701"/>
    </location>
</feature>
<gene>
    <name evidence="3" type="ORF">EPUS_01521</name>
</gene>
<dbReference type="OMA" id="ERENWYQ"/>
<feature type="transmembrane region" description="Helical" evidence="2">
    <location>
        <begin position="113"/>
        <end position="137"/>
    </location>
</feature>
<keyword evidence="2" id="KW-0472">Membrane</keyword>
<feature type="region of interest" description="Disordered" evidence="1">
    <location>
        <begin position="293"/>
        <end position="384"/>
    </location>
</feature>
<feature type="compositionally biased region" description="Pro residues" evidence="1">
    <location>
        <begin position="510"/>
        <end position="521"/>
    </location>
</feature>
<organism evidence="3 4">
    <name type="scientific">Endocarpon pusillum (strain Z07020 / HMAS-L-300199)</name>
    <name type="common">Lichen-forming fungus</name>
    <dbReference type="NCBI Taxonomy" id="1263415"/>
    <lineage>
        <taxon>Eukaryota</taxon>
        <taxon>Fungi</taxon>
        <taxon>Dikarya</taxon>
        <taxon>Ascomycota</taxon>
        <taxon>Pezizomycotina</taxon>
        <taxon>Eurotiomycetes</taxon>
        <taxon>Chaetothyriomycetidae</taxon>
        <taxon>Verrucariales</taxon>
        <taxon>Verrucariaceae</taxon>
        <taxon>Endocarpon</taxon>
    </lineage>
</organism>
<accession>U1GUI8</accession>
<dbReference type="RefSeq" id="XP_007786849.1">
    <property type="nucleotide sequence ID" value="XM_007788659.1"/>
</dbReference>
<dbReference type="OrthoDB" id="5404940at2759"/>
<proteinExistence type="predicted"/>
<dbReference type="eggNOG" id="ENOG502S9P8">
    <property type="taxonomic scope" value="Eukaryota"/>
</dbReference>
<dbReference type="HOGENOM" id="CLU_018980_0_0_1"/>
<feature type="region of interest" description="Disordered" evidence="1">
    <location>
        <begin position="599"/>
        <end position="624"/>
    </location>
</feature>
<feature type="compositionally biased region" description="Polar residues" evidence="1">
    <location>
        <begin position="321"/>
        <end position="340"/>
    </location>
</feature>
<keyword evidence="2" id="KW-1133">Transmembrane helix</keyword>
<feature type="transmembrane region" description="Helical" evidence="2">
    <location>
        <begin position="87"/>
        <end position="107"/>
    </location>
</feature>
<sequence>MGVEPPFIYDHPSRYSFNGPTDRGFNPKAATQASWSPPVSKPKQDGPLINFNKHPDSYLIVPYGNLNVKPMNPNTHTRIKYSRRMQLGLRVLALFGSLGLLFCVIAIKGTSGSLGWIIRIAPCVVLVHTLYAVYHLCRSATGRTAASSASYMLFAAMIDAGLLPFLAFSAFMAHNEHTSGTYGWNTLFDVPLTTWYIVYTTFLLCVIEGGLLLLSLVLGVYLAIIFRQIAKLPPDMNPLEPNLTARPHKRNKSEIIASENHMSQTSLMPNSRMSSTADPLIAPARRVPFMHTRTDSADRIQLHQNNSARSSRMDVSRPESLYQQSNHSFRGSYTPINKTLSSPPSRPPSRPQSVAAPSISSRQAGTGFEHRPARSSQLAQEDKPWQTFNANVQLSPRDNYQHRVNAPQYAQFNLFNDENIPPVSPVTSRASTPDSDRDINYLEIKNWYESPHIKNKGSKDYVPIQQDQPEQYSATRAQQVGYERRKSLYDLDRGLGSNSAAAMNKQQLSPPNPLGMNPPSPAYSAHEQEETRQLDVTNDLEEEPQRYALYDAPINLPPLSQRSRSKVTSRPSSFVGSGSKGRYYGDLRSQVGTVSSKFEKDVSEIKSDTASNYSKENGSERTESMDSNIQIHGHDFDDEDIVGKMPYMVVEGESVQVVASNADGGGRRFSYEKDDDDQTERGGNDYESDRKGRVVSSTGHDLSAGYAGLGAEFGRGMGRRREVSGKVVEEGRGSGYAYAGAGSDGEGAQAHTKAGLEGGTATAMAGARRNGDANGKETRTGIAAAGWARFKGL</sequence>